<dbReference type="InterPro" id="IPR015500">
    <property type="entry name" value="Peptidase_S8_subtilisin-rel"/>
</dbReference>
<evidence type="ECO:0000256" key="12">
    <source>
        <dbReference type="SAM" id="MobiDB-lite"/>
    </source>
</evidence>
<keyword evidence="9" id="KW-0325">Glycoprotein</keyword>
<dbReference type="PROSITE" id="PS51829">
    <property type="entry name" value="P_HOMO_B"/>
    <property type="match status" value="1"/>
</dbReference>
<dbReference type="InterPro" id="IPR034182">
    <property type="entry name" value="Kexin/furin"/>
</dbReference>
<keyword evidence="13" id="KW-1133">Transmembrane helix</keyword>
<organism evidence="16 17">
    <name type="scientific">Branchiostoma belcheri</name>
    <name type="common">Amphioxus</name>
    <dbReference type="NCBI Taxonomy" id="7741"/>
    <lineage>
        <taxon>Eukaryota</taxon>
        <taxon>Metazoa</taxon>
        <taxon>Chordata</taxon>
        <taxon>Cephalochordata</taxon>
        <taxon>Leptocardii</taxon>
        <taxon>Amphioxiformes</taxon>
        <taxon>Branchiostomatidae</taxon>
        <taxon>Branchiostoma</taxon>
    </lineage>
</organism>
<feature type="compositionally biased region" description="Polar residues" evidence="12">
    <location>
        <begin position="868"/>
        <end position="881"/>
    </location>
</feature>
<evidence type="ECO:0000256" key="6">
    <source>
        <dbReference type="ARBA" id="ARBA00022825"/>
    </source>
</evidence>
<dbReference type="PROSITE" id="PS00137">
    <property type="entry name" value="SUBTILASE_HIS"/>
    <property type="match status" value="1"/>
</dbReference>
<evidence type="ECO:0000256" key="5">
    <source>
        <dbReference type="ARBA" id="ARBA00022801"/>
    </source>
</evidence>
<dbReference type="GO" id="GO:0004252">
    <property type="term" value="F:serine-type endopeptidase activity"/>
    <property type="evidence" value="ECO:0007669"/>
    <property type="project" value="UniProtKB-UniRule"/>
</dbReference>
<feature type="compositionally biased region" description="Low complexity" evidence="12">
    <location>
        <begin position="843"/>
        <end position="867"/>
    </location>
</feature>
<dbReference type="SUPFAM" id="SSF52743">
    <property type="entry name" value="Subtilisin-like"/>
    <property type="match status" value="1"/>
</dbReference>
<feature type="region of interest" description="Disordered" evidence="12">
    <location>
        <begin position="1155"/>
        <end position="1197"/>
    </location>
</feature>
<evidence type="ECO:0000256" key="13">
    <source>
        <dbReference type="SAM" id="Phobius"/>
    </source>
</evidence>
<dbReference type="InterPro" id="IPR007084">
    <property type="entry name" value="BRICHOS_dom"/>
</dbReference>
<feature type="domain" description="P/Homo B" evidence="15">
    <location>
        <begin position="708"/>
        <end position="839"/>
    </location>
</feature>
<protein>
    <submittedName>
        <fullName evidence="17">Neuroendocrine convertase 1-like</fullName>
    </submittedName>
</protein>
<keyword evidence="8" id="KW-1015">Disulfide bond</keyword>
<keyword evidence="13" id="KW-0812">Transmembrane</keyword>
<evidence type="ECO:0000256" key="7">
    <source>
        <dbReference type="ARBA" id="ARBA00023145"/>
    </source>
</evidence>
<dbReference type="PANTHER" id="PTHR42884">
    <property type="entry name" value="PROPROTEIN CONVERTASE SUBTILISIN/KEXIN-RELATED"/>
    <property type="match status" value="1"/>
</dbReference>
<dbReference type="Gene3D" id="3.30.70.850">
    <property type="entry name" value="Peptidase S8, pro-domain"/>
    <property type="match status" value="1"/>
</dbReference>
<dbReference type="CDD" id="cd04059">
    <property type="entry name" value="Peptidases_S8_Protein_convertases_Kexins_Furin-like"/>
    <property type="match status" value="1"/>
</dbReference>
<dbReference type="GeneID" id="109479723"/>
<reference evidence="17" key="1">
    <citation type="submission" date="2025-08" db="UniProtKB">
        <authorList>
            <consortium name="RefSeq"/>
        </authorList>
    </citation>
    <scope>IDENTIFICATION</scope>
    <source>
        <tissue evidence="17">Gonad</tissue>
    </source>
</reference>
<keyword evidence="3" id="KW-0165">Cleavage on pair of basic residues</keyword>
<dbReference type="PANTHER" id="PTHR42884:SF31">
    <property type="entry name" value="PROPROTEIN CONVERTASE SUBTILISIN_KEXIN TYPE 5"/>
    <property type="match status" value="1"/>
</dbReference>
<keyword evidence="4 14" id="KW-0732">Signal</keyword>
<evidence type="ECO:0000256" key="2">
    <source>
        <dbReference type="ARBA" id="ARBA00022670"/>
    </source>
</evidence>
<dbReference type="OrthoDB" id="5985530at2759"/>
<dbReference type="GO" id="GO:0016486">
    <property type="term" value="P:peptide hormone processing"/>
    <property type="evidence" value="ECO:0007669"/>
    <property type="project" value="TreeGrafter"/>
</dbReference>
<keyword evidence="13" id="KW-0472">Membrane</keyword>
<feature type="active site" description="Charge relay system" evidence="10 11">
    <location>
        <position position="633"/>
    </location>
</feature>
<dbReference type="KEGG" id="bbel:109479723"/>
<dbReference type="InterPro" id="IPR023827">
    <property type="entry name" value="Peptidase_S8_Asp-AS"/>
</dbReference>
<feature type="compositionally biased region" description="Low complexity" evidence="12">
    <location>
        <begin position="882"/>
        <end position="1043"/>
    </location>
</feature>
<dbReference type="SUPFAM" id="SSF54897">
    <property type="entry name" value="Protease propeptides/inhibitors"/>
    <property type="match status" value="1"/>
</dbReference>
<feature type="signal peptide" evidence="14">
    <location>
        <begin position="1"/>
        <end position="20"/>
    </location>
</feature>
<evidence type="ECO:0000313" key="17">
    <source>
        <dbReference type="RefSeq" id="XP_019637272.1"/>
    </source>
</evidence>
<dbReference type="GO" id="GO:0005802">
    <property type="term" value="C:trans-Golgi network"/>
    <property type="evidence" value="ECO:0007669"/>
    <property type="project" value="TreeGrafter"/>
</dbReference>
<proteinExistence type="inferred from homology"/>
<dbReference type="Pfam" id="PF01483">
    <property type="entry name" value="P_proprotein"/>
    <property type="match status" value="1"/>
</dbReference>
<keyword evidence="2 11" id="KW-0645">Protease</keyword>
<feature type="compositionally biased region" description="Low complexity" evidence="12">
    <location>
        <begin position="1068"/>
        <end position="1089"/>
    </location>
</feature>
<feature type="chain" id="PRO_5027716036" evidence="14">
    <location>
        <begin position="21"/>
        <end position="1215"/>
    </location>
</feature>
<dbReference type="InterPro" id="IPR008979">
    <property type="entry name" value="Galactose-bd-like_sf"/>
</dbReference>
<feature type="active site" description="Charge relay system" evidence="10 11">
    <location>
        <position position="455"/>
    </location>
</feature>
<dbReference type="InterPro" id="IPR000209">
    <property type="entry name" value="Peptidase_S8/S53_dom"/>
</dbReference>
<dbReference type="Pfam" id="PF04089">
    <property type="entry name" value="BRICHOS"/>
    <property type="match status" value="1"/>
</dbReference>
<evidence type="ECO:0000256" key="9">
    <source>
        <dbReference type="ARBA" id="ARBA00023180"/>
    </source>
</evidence>
<evidence type="ECO:0000256" key="8">
    <source>
        <dbReference type="ARBA" id="ARBA00023157"/>
    </source>
</evidence>
<evidence type="ECO:0000256" key="11">
    <source>
        <dbReference type="PROSITE-ProRule" id="PRU01240"/>
    </source>
</evidence>
<feature type="region of interest" description="Disordered" evidence="12">
    <location>
        <begin position="1064"/>
        <end position="1090"/>
    </location>
</feature>
<dbReference type="Gene3D" id="3.40.50.200">
    <property type="entry name" value="Peptidase S8/S53 domain"/>
    <property type="match status" value="1"/>
</dbReference>
<feature type="compositionally biased region" description="Polar residues" evidence="12">
    <location>
        <begin position="1178"/>
        <end position="1188"/>
    </location>
</feature>
<comment type="similarity">
    <text evidence="1">Belongs to the peptidase S8 family. Furin subfamily.</text>
</comment>
<feature type="transmembrane region" description="Helical" evidence="13">
    <location>
        <begin position="1118"/>
        <end position="1141"/>
    </location>
</feature>
<accession>A0A6P5A256</accession>
<evidence type="ECO:0000256" key="4">
    <source>
        <dbReference type="ARBA" id="ARBA00022729"/>
    </source>
</evidence>
<keyword evidence="5 11" id="KW-0378">Hydrolase</keyword>
<feature type="active site" description="Charge relay system" evidence="10 11">
    <location>
        <position position="417"/>
    </location>
</feature>
<dbReference type="InterPro" id="IPR036852">
    <property type="entry name" value="Peptidase_S8/S53_dom_sf"/>
</dbReference>
<dbReference type="InterPro" id="IPR038466">
    <property type="entry name" value="S8_pro-domain_sf"/>
</dbReference>
<dbReference type="Pfam" id="PF16470">
    <property type="entry name" value="S8_pro-domain"/>
    <property type="match status" value="1"/>
</dbReference>
<dbReference type="AlphaFoldDB" id="A0A6P5A256"/>
<dbReference type="InterPro" id="IPR022398">
    <property type="entry name" value="Peptidase_S8_His-AS"/>
</dbReference>
<evidence type="ECO:0000256" key="14">
    <source>
        <dbReference type="SAM" id="SignalP"/>
    </source>
</evidence>
<keyword evidence="6 11" id="KW-0720">Serine protease</keyword>
<dbReference type="FunFam" id="2.60.120.260:FF:000006">
    <property type="entry name" value="Proprotein convertase subtilisin/kexin type 5"/>
    <property type="match status" value="1"/>
</dbReference>
<feature type="region of interest" description="Disordered" evidence="12">
    <location>
        <begin position="842"/>
        <end position="1050"/>
    </location>
</feature>
<dbReference type="InterPro" id="IPR002884">
    <property type="entry name" value="P_dom"/>
</dbReference>
<name>A0A6P5A256_BRABE</name>
<keyword evidence="7" id="KW-0865">Zymogen</keyword>
<evidence type="ECO:0000313" key="16">
    <source>
        <dbReference type="Proteomes" id="UP000515135"/>
    </source>
</evidence>
<keyword evidence="16" id="KW-1185">Reference proteome</keyword>
<evidence type="ECO:0000256" key="1">
    <source>
        <dbReference type="ARBA" id="ARBA00005325"/>
    </source>
</evidence>
<dbReference type="GO" id="GO:0000139">
    <property type="term" value="C:Golgi membrane"/>
    <property type="evidence" value="ECO:0007669"/>
    <property type="project" value="TreeGrafter"/>
</dbReference>
<dbReference type="SUPFAM" id="SSF49785">
    <property type="entry name" value="Galactose-binding domain-like"/>
    <property type="match status" value="1"/>
</dbReference>
<gene>
    <name evidence="17" type="primary">LOC109479723</name>
</gene>
<sequence length="1215" mass="133305">MATMTMMTLVVLACVAGVFAVPTAAPAPAADGKYKHLTLPINERGTKFNEEADVDHDDKIVLFTVPDHNTVSNSKVMLDYNNRKVMTLFEKRKQCLLSDMPESMPSFERVEEGLNLVADPDVPTKIVRKTSEETNRRVLLDPVYDRTGLSEEMQKMCRDYEIHRVEEIGEEPEIEEGESDAKTGTSRVRRQLVINCPPFQWRWRCTLRTNSCIYYYTCDSTPGRPGQPPSSYACTNNHLYSGMGWQCEPFCPYSKVIVNLTQSQHSNMYVKLVALLLLLIHMVFSNKPALEKTWAVQLEGGREEAQRIAQRTGVTLVKQILGDYYLFKENNNVRRARLMDKESERRLKDEHSVKMVKEQLPHTRELYVHEEGHQGVVFNDQMWGSQTYLHTGDVHMNILPAWERTRKGEGLVVGVIDDGIFTNQPDLRDNLAAGLSYNVLEETTDPTPSFPQASHGTNCAGIIAAVHNNSFCGVGVAYKAKVSGIKMFAGAQAELSDAQEASALSHQYQSISVYSCSWGPSDWNNALEGPDTVAKEALVMAAREGRDGKGSVFVFSTGNGGSLNDSCAYNGYVNTNNTIGIGGLLQDGSIPSFAEACTSVFAVTLSRDYTGDTANMVVPHRATGCGMTFSGTSPAAAMAAGVFTLVLSANDQLSVRDVQHLVTRTSTNTGVCGQTWKENSAGFRVSDYCGFGLLDAGKLTAMAANWSCVPEQVSCTQQGEGASINIPQSGEVLTSITVQQDSCGVNYLEHVLLTVRATFPHRGHLQFRLTSPGGTVSDIVPGRATDMEAHLEWTFMTVHHWGERAEGSWQLSIRNTHPHLSNTGILEGWSLVFLGTATDPVNSSTGTDSTPGTDTTPTSVKTSSPSSEVFTRKSTSSRLGAQTTDGQTTQPTTTKLRTTQPTTTKSHTTQPTTAKLRTTQPTTTKLRTTQPSTTKSHTTQPTTAKLRTTQPTTTKSHTTQPTTAKLRTTQPTTTKLRTTQPSTTKLQTTQPTTTKSPTTQPSTTKSQTTQPSTTKSPTTQPSTTKSHTIQPTTTTLHTTQPSTSKVLTTQPSTTKLYTTQPSTTKLYTTQPSTTKLHTSTTKLHTTQPTNVKTQTVTEIIHKPAQRENLNTLLPGINIPASAVIISVICIIIIVAMVFAIWHCRRCKHNSLHVKNGNPPVLQAPMSKVSSHSSRHRSPQVSNLYSSEQKPPKEPNWQLHSHRYKVGNEEVQITFI</sequence>
<dbReference type="RefSeq" id="XP_019637272.1">
    <property type="nucleotide sequence ID" value="XM_019781713.1"/>
</dbReference>
<dbReference type="Pfam" id="PF00082">
    <property type="entry name" value="Peptidase_S8"/>
    <property type="match status" value="1"/>
</dbReference>
<evidence type="ECO:0000256" key="10">
    <source>
        <dbReference type="PIRSR" id="PIRSR615500-1"/>
    </source>
</evidence>
<dbReference type="FunFam" id="3.40.50.200:FF:000021">
    <property type="entry name" value="Proprotein convertase subtilisin/kexin type 5a"/>
    <property type="match status" value="1"/>
</dbReference>
<evidence type="ECO:0000259" key="15">
    <source>
        <dbReference type="PROSITE" id="PS51829"/>
    </source>
</evidence>
<dbReference type="InterPro" id="IPR032815">
    <property type="entry name" value="S8_pro-domain"/>
</dbReference>
<dbReference type="PRINTS" id="PR00723">
    <property type="entry name" value="SUBTILISIN"/>
</dbReference>
<dbReference type="Proteomes" id="UP000515135">
    <property type="component" value="Unplaced"/>
</dbReference>
<evidence type="ECO:0000256" key="3">
    <source>
        <dbReference type="ARBA" id="ARBA00022685"/>
    </source>
</evidence>
<dbReference type="Gene3D" id="2.60.120.260">
    <property type="entry name" value="Galactose-binding domain-like"/>
    <property type="match status" value="1"/>
</dbReference>
<dbReference type="PROSITE" id="PS51892">
    <property type="entry name" value="SUBTILASE"/>
    <property type="match status" value="1"/>
</dbReference>
<dbReference type="PROSITE" id="PS00136">
    <property type="entry name" value="SUBTILASE_ASP"/>
    <property type="match status" value="1"/>
</dbReference>